<reference evidence="2 3" key="1">
    <citation type="submission" date="2020-01" db="EMBL/GenBank/DDBJ databases">
        <title>Insect and environment-associated Actinomycetes.</title>
        <authorList>
            <person name="Currrie C."/>
            <person name="Chevrette M."/>
            <person name="Carlson C."/>
            <person name="Stubbendieck R."/>
            <person name="Wendt-Pienkowski E."/>
        </authorList>
    </citation>
    <scope>NUCLEOTIDE SEQUENCE [LARGE SCALE GENOMIC DNA]</scope>
    <source>
        <strain evidence="2 3">SID14172</strain>
    </source>
</reference>
<dbReference type="AlphaFoldDB" id="A0A6N9UMU9"/>
<evidence type="ECO:0000256" key="1">
    <source>
        <dbReference type="SAM" id="Phobius"/>
    </source>
</evidence>
<evidence type="ECO:0000313" key="3">
    <source>
        <dbReference type="Proteomes" id="UP000469545"/>
    </source>
</evidence>
<sequence>MVRWLAFSLVCAGGSLGLSWLGPVVPLPSAVRGVGGLFAVFLLPLASLLVPVLLLRRVPRKQRKVAWQLIVPPIAGVALGFLGTVAGEAAALADRGVSADAVVVSADHSSTNHCELRTVDGQDISPSLSESDGCRDATAKGDEVRVRYDPEGIASPDDGRTSSYGVLLATLFGAAVVMGTWGGVRQSRWDRAYGDA</sequence>
<feature type="transmembrane region" description="Helical" evidence="1">
    <location>
        <begin position="164"/>
        <end position="184"/>
    </location>
</feature>
<evidence type="ECO:0008006" key="4">
    <source>
        <dbReference type="Google" id="ProtNLM"/>
    </source>
</evidence>
<name>A0A6N9UMU9_9ACTN</name>
<organism evidence="2 3">
    <name type="scientific">Streptomyces coelicoflavus</name>
    <dbReference type="NCBI Taxonomy" id="285562"/>
    <lineage>
        <taxon>Bacteria</taxon>
        <taxon>Bacillati</taxon>
        <taxon>Actinomycetota</taxon>
        <taxon>Actinomycetes</taxon>
        <taxon>Kitasatosporales</taxon>
        <taxon>Streptomycetaceae</taxon>
        <taxon>Streptomyces</taxon>
    </lineage>
</organism>
<keyword evidence="1" id="KW-0812">Transmembrane</keyword>
<keyword evidence="1" id="KW-0472">Membrane</keyword>
<keyword evidence="1" id="KW-1133">Transmembrane helix</keyword>
<accession>A0A6N9UMU9</accession>
<comment type="caution">
    <text evidence="2">The sequence shown here is derived from an EMBL/GenBank/DDBJ whole genome shotgun (WGS) entry which is preliminary data.</text>
</comment>
<proteinExistence type="predicted"/>
<evidence type="ECO:0000313" key="2">
    <source>
        <dbReference type="EMBL" id="NEB19191.1"/>
    </source>
</evidence>
<dbReference type="EMBL" id="JAAGMB010000496">
    <property type="protein sequence ID" value="NEB19191.1"/>
    <property type="molecule type" value="Genomic_DNA"/>
</dbReference>
<dbReference type="Proteomes" id="UP000469545">
    <property type="component" value="Unassembled WGS sequence"/>
</dbReference>
<feature type="transmembrane region" description="Helical" evidence="1">
    <location>
        <begin position="33"/>
        <end position="54"/>
    </location>
</feature>
<protein>
    <recommendedName>
        <fullName evidence="4">DUF3592 domain-containing protein</fullName>
    </recommendedName>
</protein>
<gene>
    <name evidence="2" type="ORF">G3I46_22265</name>
</gene>
<feature type="transmembrane region" description="Helical" evidence="1">
    <location>
        <begin position="66"/>
        <end position="86"/>
    </location>
</feature>
<keyword evidence="3" id="KW-1185">Reference proteome</keyword>